<dbReference type="GO" id="GO:0003735">
    <property type="term" value="F:structural constituent of ribosome"/>
    <property type="evidence" value="ECO:0007669"/>
    <property type="project" value="InterPro"/>
</dbReference>
<evidence type="ECO:0000313" key="6">
    <source>
        <dbReference type="EMBL" id="KAK9834474.1"/>
    </source>
</evidence>
<dbReference type="Gene3D" id="4.10.410.60">
    <property type="match status" value="1"/>
</dbReference>
<reference evidence="6 7" key="1">
    <citation type="journal article" date="2024" name="Nat. Commun.">
        <title>Phylogenomics reveals the evolutionary origins of lichenization in chlorophyte algae.</title>
        <authorList>
            <person name="Puginier C."/>
            <person name="Libourel C."/>
            <person name="Otte J."/>
            <person name="Skaloud P."/>
            <person name="Haon M."/>
            <person name="Grisel S."/>
            <person name="Petersen M."/>
            <person name="Berrin J.G."/>
            <person name="Delaux P.M."/>
            <person name="Dal Grande F."/>
            <person name="Keller J."/>
        </authorList>
    </citation>
    <scope>NUCLEOTIDE SEQUENCE [LARGE SCALE GENOMIC DNA]</scope>
    <source>
        <strain evidence="6 7">SAG 2145</strain>
    </source>
</reference>
<proteinExistence type="inferred from homology"/>
<evidence type="ECO:0000256" key="1">
    <source>
        <dbReference type="ARBA" id="ARBA00006598"/>
    </source>
</evidence>
<evidence type="ECO:0000256" key="2">
    <source>
        <dbReference type="ARBA" id="ARBA00022980"/>
    </source>
</evidence>
<dbReference type="HAMAP" id="MF_00514">
    <property type="entry name" value="Ribosomal_bL35"/>
    <property type="match status" value="1"/>
</dbReference>
<dbReference type="InterPro" id="IPR021137">
    <property type="entry name" value="Ribosomal_bL35-like"/>
</dbReference>
<gene>
    <name evidence="6" type="ORF">WJX74_002475</name>
</gene>
<dbReference type="GO" id="GO:0015934">
    <property type="term" value="C:large ribosomal subunit"/>
    <property type="evidence" value="ECO:0007669"/>
    <property type="project" value="TreeGrafter"/>
</dbReference>
<dbReference type="Proteomes" id="UP001438707">
    <property type="component" value="Unassembled WGS sequence"/>
</dbReference>
<dbReference type="InterPro" id="IPR018265">
    <property type="entry name" value="Ribosomal_bL35_CS"/>
</dbReference>
<dbReference type="InterPro" id="IPR037229">
    <property type="entry name" value="Ribosomal_bL35_sf"/>
</dbReference>
<dbReference type="NCBIfam" id="TIGR00001">
    <property type="entry name" value="rpmI_bact"/>
    <property type="match status" value="1"/>
</dbReference>
<dbReference type="PANTHER" id="PTHR33343">
    <property type="entry name" value="54S RIBOSOMAL PROTEIN BL35M"/>
    <property type="match status" value="1"/>
</dbReference>
<evidence type="ECO:0000256" key="5">
    <source>
        <dbReference type="SAM" id="MobiDB-lite"/>
    </source>
</evidence>
<keyword evidence="2 4" id="KW-0689">Ribosomal protein</keyword>
<accession>A0AAW1RL87</accession>
<dbReference type="PRINTS" id="PR00064">
    <property type="entry name" value="RIBOSOMALL35"/>
</dbReference>
<evidence type="ECO:0000256" key="3">
    <source>
        <dbReference type="ARBA" id="ARBA00023274"/>
    </source>
</evidence>
<protein>
    <recommendedName>
        <fullName evidence="4">50S ribosomal protein L35</fullName>
    </recommendedName>
</protein>
<feature type="region of interest" description="Disordered" evidence="5">
    <location>
        <begin position="99"/>
        <end position="121"/>
    </location>
</feature>
<dbReference type="AlphaFoldDB" id="A0AAW1RL87"/>
<dbReference type="FunFam" id="4.10.410.60:FF:000001">
    <property type="entry name" value="50S ribosomal protein L35"/>
    <property type="match status" value="1"/>
</dbReference>
<dbReference type="EMBL" id="JALJOS010000009">
    <property type="protein sequence ID" value="KAK9834474.1"/>
    <property type="molecule type" value="Genomic_DNA"/>
</dbReference>
<dbReference type="SUPFAM" id="SSF143034">
    <property type="entry name" value="L35p-like"/>
    <property type="match status" value="1"/>
</dbReference>
<sequence>MQSTCLHRSFANLSLSARPKQVSRVVSSAQSPRLASSCNGIVGSSELRCSTSSEAKPSLRLAAQPVCHVKRHAAKRPKLKTKKAAAKRYKITGTGKVLTRKPGKQHMNQKMSRQHKRKLSSLRGVEKADFNNVASLLPGQKLRK</sequence>
<comment type="caution">
    <text evidence="6">The sequence shown here is derived from an EMBL/GenBank/DDBJ whole genome shotgun (WGS) entry which is preliminary data.</text>
</comment>
<evidence type="ECO:0000313" key="7">
    <source>
        <dbReference type="Proteomes" id="UP001438707"/>
    </source>
</evidence>
<evidence type="ECO:0000256" key="4">
    <source>
        <dbReference type="RuleBase" id="RU000568"/>
    </source>
</evidence>
<name>A0AAW1RL87_9CHLO</name>
<comment type="similarity">
    <text evidence="1 4">Belongs to the bacterial ribosomal protein bL35 family.</text>
</comment>
<dbReference type="PANTHER" id="PTHR33343:SF1">
    <property type="entry name" value="LARGE RIBOSOMAL SUBUNIT PROTEIN BL35M"/>
    <property type="match status" value="1"/>
</dbReference>
<keyword evidence="3 4" id="KW-0687">Ribonucleoprotein</keyword>
<dbReference type="GO" id="GO:0006412">
    <property type="term" value="P:translation"/>
    <property type="evidence" value="ECO:0007669"/>
    <property type="project" value="InterPro"/>
</dbReference>
<keyword evidence="7" id="KW-1185">Reference proteome</keyword>
<dbReference type="Pfam" id="PF01632">
    <property type="entry name" value="Ribosomal_L35p"/>
    <property type="match status" value="1"/>
</dbReference>
<dbReference type="InterPro" id="IPR001706">
    <property type="entry name" value="Ribosomal_bL35"/>
</dbReference>
<organism evidence="6 7">
    <name type="scientific">Apatococcus lobatus</name>
    <dbReference type="NCBI Taxonomy" id="904363"/>
    <lineage>
        <taxon>Eukaryota</taxon>
        <taxon>Viridiplantae</taxon>
        <taxon>Chlorophyta</taxon>
        <taxon>core chlorophytes</taxon>
        <taxon>Trebouxiophyceae</taxon>
        <taxon>Chlorellales</taxon>
        <taxon>Chlorellaceae</taxon>
        <taxon>Apatococcus</taxon>
    </lineage>
</organism>
<dbReference type="PROSITE" id="PS00936">
    <property type="entry name" value="RIBOSOMAL_L35"/>
    <property type="match status" value="1"/>
</dbReference>